<dbReference type="Proteomes" id="UP000003752">
    <property type="component" value="Unassembled WGS sequence"/>
</dbReference>
<protein>
    <submittedName>
        <fullName evidence="1">Uncharacterized protein</fullName>
    </submittedName>
</protein>
<evidence type="ECO:0000313" key="2">
    <source>
        <dbReference type="Proteomes" id="UP000003752"/>
    </source>
</evidence>
<accession>C0XJV4</accession>
<dbReference type="Gene3D" id="3.40.570.10">
    <property type="entry name" value="Extracellular Endonuclease, subunit A"/>
    <property type="match status" value="1"/>
</dbReference>
<sequence>MARGIHLEAISTDRSLDFNVYLFNVQPNVKFDYATGRSTIDRTMKVPEP</sequence>
<evidence type="ECO:0000313" key="1">
    <source>
        <dbReference type="EMBL" id="EEI24344.1"/>
    </source>
</evidence>
<keyword evidence="2" id="KW-1185">Reference proteome</keyword>
<name>C0XJV4_LENH9</name>
<organism evidence="1 2">
    <name type="scientific">Lentilactobacillus hilgardii (strain ATCC 8290 / DSM 20176 / CCUG 30140 / JCM 1155 / KCTC 3500 / NBRC 15886 / NCIMB 8040 / NRRL B-1843 / 9)</name>
    <dbReference type="NCBI Taxonomy" id="1423757"/>
    <lineage>
        <taxon>Bacteria</taxon>
        <taxon>Bacillati</taxon>
        <taxon>Bacillota</taxon>
        <taxon>Bacilli</taxon>
        <taxon>Lactobacillales</taxon>
        <taxon>Lactobacillaceae</taxon>
        <taxon>Lentilactobacillus</taxon>
    </lineage>
</organism>
<comment type="caution">
    <text evidence="1">The sequence shown here is derived from an EMBL/GenBank/DDBJ whole genome shotgun (WGS) entry which is preliminary data.</text>
</comment>
<proteinExistence type="predicted"/>
<dbReference type="HOGENOM" id="CLU_3137021_0_0_9"/>
<dbReference type="InterPro" id="IPR044929">
    <property type="entry name" value="DNA/RNA_non-sp_Endonuclease_sf"/>
</dbReference>
<dbReference type="AlphaFoldDB" id="C0XJV4"/>
<dbReference type="EMBL" id="ACGP01000139">
    <property type="protein sequence ID" value="EEI24344.1"/>
    <property type="molecule type" value="Genomic_DNA"/>
</dbReference>
<gene>
    <name evidence="1" type="ORF">HMPREF0519_1515</name>
</gene>
<reference evidence="1 2" key="1">
    <citation type="submission" date="2009-01" db="EMBL/GenBank/DDBJ databases">
        <authorList>
            <person name="Qin X."/>
            <person name="Bachman B."/>
            <person name="Battles P."/>
            <person name="Bell A."/>
            <person name="Bess C."/>
            <person name="Bickham C."/>
            <person name="Chaboub L."/>
            <person name="Chen D."/>
            <person name="Coyle M."/>
            <person name="Deiros D.R."/>
            <person name="Dinh H."/>
            <person name="Forbes L."/>
            <person name="Fowler G."/>
            <person name="Francisco L."/>
            <person name="Fu Q."/>
            <person name="Gubbala S."/>
            <person name="Hale W."/>
            <person name="Han Y."/>
            <person name="Hemphill L."/>
            <person name="Highlander S.K."/>
            <person name="Hirani K."/>
            <person name="Hogues M."/>
            <person name="Jackson L."/>
            <person name="Jakkamsetti A."/>
            <person name="Javaid M."/>
            <person name="Jiang H."/>
            <person name="Korchina V."/>
            <person name="Kovar C."/>
            <person name="Lara F."/>
            <person name="Lee S."/>
            <person name="Mata R."/>
            <person name="Mathew T."/>
            <person name="Moen C."/>
            <person name="Morales K."/>
            <person name="Munidasa M."/>
            <person name="Nazareth L."/>
            <person name="Ngo R."/>
            <person name="Nguyen L."/>
            <person name="Okwuonu G."/>
            <person name="Ongeri F."/>
            <person name="Patil S."/>
            <person name="Petrosino J."/>
            <person name="Pham C."/>
            <person name="Pham P."/>
            <person name="Pu L.-L."/>
            <person name="Puazo M."/>
            <person name="Raj R."/>
            <person name="Reid J."/>
            <person name="Rouhana J."/>
            <person name="Saada N."/>
            <person name="Shang Y."/>
            <person name="Simmons D."/>
            <person name="Thornton R."/>
            <person name="Warren J."/>
            <person name="Weissenberger G."/>
            <person name="Zhang J."/>
            <person name="Zhang L."/>
            <person name="Zhou C."/>
            <person name="Zhu D."/>
            <person name="Muzny D."/>
            <person name="Worley K."/>
            <person name="Gibbs R."/>
        </authorList>
    </citation>
    <scope>NUCLEOTIDE SEQUENCE [LARGE SCALE GENOMIC DNA]</scope>
    <source>
        <strain evidence="2">ATCC 8290 / DSM 20176 / CCUG 30140 / JCM 1155 / KCTC 3500 / NBRC 15886 / NCIMB 8040 / NRRL B-1843 / 9</strain>
    </source>
</reference>